<dbReference type="OrthoDB" id="9815231at2"/>
<accession>A0A5B8UPS6</accession>
<dbReference type="GO" id="GO:0015074">
    <property type="term" value="P:DNA integration"/>
    <property type="evidence" value="ECO:0007669"/>
    <property type="project" value="InterPro"/>
</dbReference>
<evidence type="ECO:0000259" key="1">
    <source>
        <dbReference type="PROSITE" id="PS50994"/>
    </source>
</evidence>
<dbReference type="Gene3D" id="3.30.420.10">
    <property type="entry name" value="Ribonuclease H-like superfamily/Ribonuclease H"/>
    <property type="match status" value="1"/>
</dbReference>
<name>A0A5B8UPS6_9BACT</name>
<dbReference type="InterPro" id="IPR036397">
    <property type="entry name" value="RNaseH_sf"/>
</dbReference>
<dbReference type="AlphaFoldDB" id="A0A5B8UPS6"/>
<organism evidence="2 3">
    <name type="scientific">Flavisolibacter ginsenosidimutans</name>
    <dbReference type="NCBI Taxonomy" id="661481"/>
    <lineage>
        <taxon>Bacteria</taxon>
        <taxon>Pseudomonadati</taxon>
        <taxon>Bacteroidota</taxon>
        <taxon>Chitinophagia</taxon>
        <taxon>Chitinophagales</taxon>
        <taxon>Chitinophagaceae</taxon>
        <taxon>Flavisolibacter</taxon>
    </lineage>
</organism>
<dbReference type="KEGG" id="fgg:FSB75_21635"/>
<dbReference type="EMBL" id="CP042433">
    <property type="protein sequence ID" value="QEC58598.1"/>
    <property type="molecule type" value="Genomic_DNA"/>
</dbReference>
<evidence type="ECO:0000313" key="2">
    <source>
        <dbReference type="EMBL" id="QEC58598.1"/>
    </source>
</evidence>
<feature type="domain" description="Integrase catalytic" evidence="1">
    <location>
        <begin position="1"/>
        <end position="56"/>
    </location>
</feature>
<dbReference type="PROSITE" id="PS50994">
    <property type="entry name" value="INTEGRASE"/>
    <property type="match status" value="1"/>
</dbReference>
<dbReference type="SUPFAM" id="SSF53098">
    <property type="entry name" value="Ribonuclease H-like"/>
    <property type="match status" value="1"/>
</dbReference>
<dbReference type="InterPro" id="IPR012337">
    <property type="entry name" value="RNaseH-like_sf"/>
</dbReference>
<protein>
    <submittedName>
        <fullName evidence="2">Transposase family protein</fullName>
    </submittedName>
</protein>
<sequence length="56" mass="6437">MCILPNVKLLLDSGDCYVASELKQYLKTVDGKHVHGKLMRPQTQGRIERCHRSLKK</sequence>
<keyword evidence="3" id="KW-1185">Reference proteome</keyword>
<dbReference type="Proteomes" id="UP000321204">
    <property type="component" value="Chromosome"/>
</dbReference>
<dbReference type="GO" id="GO:0003676">
    <property type="term" value="F:nucleic acid binding"/>
    <property type="evidence" value="ECO:0007669"/>
    <property type="project" value="InterPro"/>
</dbReference>
<evidence type="ECO:0000313" key="3">
    <source>
        <dbReference type="Proteomes" id="UP000321204"/>
    </source>
</evidence>
<reference evidence="2 3" key="1">
    <citation type="journal article" date="2015" name="Int. J. Syst. Evol. Microbiol.">
        <title>Flavisolibacter ginsenosidimutans sp. nov., with ginsenoside-converting activity isolated from soil used for cultivating ginseng.</title>
        <authorList>
            <person name="Zhao Y."/>
            <person name="Liu Q."/>
            <person name="Kang M.S."/>
            <person name="Jin F."/>
            <person name="Yu H."/>
            <person name="Im W.T."/>
        </authorList>
    </citation>
    <scope>NUCLEOTIDE SEQUENCE [LARGE SCALE GENOMIC DNA]</scope>
    <source>
        <strain evidence="2 3">Gsoil 636</strain>
    </source>
</reference>
<dbReference type="InterPro" id="IPR001584">
    <property type="entry name" value="Integrase_cat-core"/>
</dbReference>
<proteinExistence type="predicted"/>
<gene>
    <name evidence="2" type="ORF">FSB75_21635</name>
</gene>